<dbReference type="GO" id="GO:0046982">
    <property type="term" value="F:protein heterodimerization activity"/>
    <property type="evidence" value="ECO:0007669"/>
    <property type="project" value="InterPro"/>
</dbReference>
<evidence type="ECO:0000256" key="6">
    <source>
        <dbReference type="ARBA" id="ARBA00068389"/>
    </source>
</evidence>
<comment type="subcellular location">
    <subcellularLocation>
        <location evidence="1">Nucleus</location>
    </subcellularLocation>
</comment>
<proteinExistence type="predicted"/>
<feature type="region of interest" description="Disordered" evidence="8">
    <location>
        <begin position="1"/>
        <end position="49"/>
    </location>
</feature>
<dbReference type="InterPro" id="IPR050568">
    <property type="entry name" value="Transcr_DNA_Rep_Reg"/>
</dbReference>
<dbReference type="SUPFAM" id="SSF54117">
    <property type="entry name" value="Interleukin 8-like chemokines"/>
    <property type="match status" value="1"/>
</dbReference>
<dbReference type="GO" id="GO:0003677">
    <property type="term" value="F:DNA binding"/>
    <property type="evidence" value="ECO:0007669"/>
    <property type="project" value="UniProtKB-KW"/>
</dbReference>
<dbReference type="GO" id="GO:0006261">
    <property type="term" value="P:DNA-templated DNA replication"/>
    <property type="evidence" value="ECO:0007669"/>
    <property type="project" value="TreeGrafter"/>
</dbReference>
<comment type="subunit">
    <text evidence="5">Component of the DNA polymerase epsilon complex consisting of four subunits: the catalytic subunit POLE and the accessory subunits POLE2, POLE3 and POLE4. Interaction with POLE3 is a prerequisite for further binding with POLE and POLE2.</text>
</comment>
<protein>
    <recommendedName>
        <fullName evidence="6">DNA polymerase epsilon subunit 4</fullName>
    </recommendedName>
    <alternativeName>
        <fullName evidence="7">DNA polymerase II subunit 4</fullName>
    </alternativeName>
</protein>
<dbReference type="Gene3D" id="1.10.20.10">
    <property type="entry name" value="Histone, subunit A"/>
    <property type="match status" value="1"/>
</dbReference>
<feature type="domain" description="Transcription factor CBF/NF-Y/archaeal histone" evidence="9">
    <location>
        <begin position="54"/>
        <end position="118"/>
    </location>
</feature>
<comment type="function">
    <text evidence="4">Accessory component of the DNA polymerase epsilon complex. Participates in DNA repair and in chromosomal DNA replication.</text>
</comment>
<keyword evidence="3" id="KW-0539">Nucleus</keyword>
<evidence type="ECO:0000256" key="8">
    <source>
        <dbReference type="SAM" id="MobiDB-lite"/>
    </source>
</evidence>
<dbReference type="AlphaFoldDB" id="A0A8J7NP91"/>
<gene>
    <name evidence="10" type="primary">Pole4</name>
    <name evidence="10" type="ORF">GTO95_0010627</name>
</gene>
<dbReference type="PANTHER" id="PTHR10252">
    <property type="entry name" value="HISTONE-LIKE TRANSCRIPTION FACTOR CCAAT-RELATED"/>
    <property type="match status" value="1"/>
</dbReference>
<feature type="compositionally biased region" description="Low complexity" evidence="8">
    <location>
        <begin position="1"/>
        <end position="16"/>
    </location>
</feature>
<dbReference type="InterPro" id="IPR009072">
    <property type="entry name" value="Histone-fold"/>
</dbReference>
<evidence type="ECO:0000256" key="2">
    <source>
        <dbReference type="ARBA" id="ARBA00023125"/>
    </source>
</evidence>
<comment type="caution">
    <text evidence="10">The sequence shown here is derived from an EMBL/GenBank/DDBJ whole genome shotgun (WGS) entry which is preliminary data.</text>
</comment>
<feature type="compositionally biased region" description="Basic and acidic residues" evidence="8">
    <location>
        <begin position="18"/>
        <end position="32"/>
    </location>
</feature>
<evidence type="ECO:0000256" key="5">
    <source>
        <dbReference type="ARBA" id="ARBA00064303"/>
    </source>
</evidence>
<keyword evidence="2" id="KW-0238">DNA-binding</keyword>
<organism evidence="10 11">
    <name type="scientific">Atractosteus spatula</name>
    <name type="common">Alligator gar</name>
    <name type="synonym">Lepisosteus spatula</name>
    <dbReference type="NCBI Taxonomy" id="7917"/>
    <lineage>
        <taxon>Eukaryota</taxon>
        <taxon>Metazoa</taxon>
        <taxon>Chordata</taxon>
        <taxon>Craniata</taxon>
        <taxon>Vertebrata</taxon>
        <taxon>Euteleostomi</taxon>
        <taxon>Actinopterygii</taxon>
        <taxon>Neopterygii</taxon>
        <taxon>Holostei</taxon>
        <taxon>Semionotiformes</taxon>
        <taxon>Lepisosteidae</taxon>
        <taxon>Atractosteus</taxon>
    </lineage>
</organism>
<evidence type="ECO:0000256" key="7">
    <source>
        <dbReference type="ARBA" id="ARBA00081494"/>
    </source>
</evidence>
<dbReference type="GO" id="GO:0008622">
    <property type="term" value="C:epsilon DNA polymerase complex"/>
    <property type="evidence" value="ECO:0007669"/>
    <property type="project" value="TreeGrafter"/>
</dbReference>
<evidence type="ECO:0000256" key="1">
    <source>
        <dbReference type="ARBA" id="ARBA00004123"/>
    </source>
</evidence>
<dbReference type="SUPFAM" id="SSF47113">
    <property type="entry name" value="Histone-fold"/>
    <property type="match status" value="1"/>
</dbReference>
<evidence type="ECO:0000256" key="4">
    <source>
        <dbReference type="ARBA" id="ARBA00054225"/>
    </source>
</evidence>
<accession>A0A8J7NP91</accession>
<feature type="non-terminal residue" evidence="10">
    <location>
        <position position="220"/>
    </location>
</feature>
<dbReference type="InterPro" id="IPR036048">
    <property type="entry name" value="Interleukin_8-like_sf"/>
</dbReference>
<dbReference type="EMBL" id="JAAWVO010033827">
    <property type="protein sequence ID" value="MBN3317072.1"/>
    <property type="molecule type" value="Genomic_DNA"/>
</dbReference>
<dbReference type="GO" id="GO:0008009">
    <property type="term" value="F:chemokine activity"/>
    <property type="evidence" value="ECO:0007669"/>
    <property type="project" value="InterPro"/>
</dbReference>
<dbReference type="PANTHER" id="PTHR10252:SF79">
    <property type="entry name" value="DNA POLYMERASE EPSILON SUBUNIT 4"/>
    <property type="match status" value="1"/>
</dbReference>
<dbReference type="CDD" id="cd22929">
    <property type="entry name" value="HFD_POLE4-like"/>
    <property type="match status" value="1"/>
</dbReference>
<dbReference type="GO" id="GO:0006955">
    <property type="term" value="P:immune response"/>
    <property type="evidence" value="ECO:0007669"/>
    <property type="project" value="InterPro"/>
</dbReference>
<evidence type="ECO:0000313" key="11">
    <source>
        <dbReference type="Proteomes" id="UP000736164"/>
    </source>
</evidence>
<dbReference type="Proteomes" id="UP000736164">
    <property type="component" value="Unassembled WGS sequence"/>
</dbReference>
<dbReference type="Pfam" id="PF00808">
    <property type="entry name" value="CBFD_NFYB_HMF"/>
    <property type="match status" value="1"/>
</dbReference>
<evidence type="ECO:0000256" key="3">
    <source>
        <dbReference type="ARBA" id="ARBA00023242"/>
    </source>
</evidence>
<evidence type="ECO:0000313" key="10">
    <source>
        <dbReference type="EMBL" id="MBN3317072.1"/>
    </source>
</evidence>
<dbReference type="GO" id="GO:0005576">
    <property type="term" value="C:extracellular region"/>
    <property type="evidence" value="ECO:0007669"/>
    <property type="project" value="InterPro"/>
</dbReference>
<sequence length="220" mass="24296">MAAAVAAVAVSAAPAESEPDRSGAEEEAREGVPEEDGGGQPAGNGSAAAQTRLAKLPLSRIKALMKADPDVTLASQESVFIIAKATELFVEMIARDALVYAQQGKRKTLQRKDLDNAIEAIDEFAFLEAKGVQMQKDIQCCMQYSGGKVRAKDVVRLYTKRAVKCADPRDRKVKRLLMKLTQRQRTKAQRSMWPQPQGYLPLITEVRRHQALFAHFFIPE</sequence>
<reference evidence="10" key="1">
    <citation type="journal article" date="2021" name="Cell">
        <title>Tracing the genetic footprints of vertebrate landing in non-teleost ray-finned fishes.</title>
        <authorList>
            <person name="Bi X."/>
            <person name="Wang K."/>
            <person name="Yang L."/>
            <person name="Pan H."/>
            <person name="Jiang H."/>
            <person name="Wei Q."/>
            <person name="Fang M."/>
            <person name="Yu H."/>
            <person name="Zhu C."/>
            <person name="Cai Y."/>
            <person name="He Y."/>
            <person name="Gan X."/>
            <person name="Zeng H."/>
            <person name="Yu D."/>
            <person name="Zhu Y."/>
            <person name="Jiang H."/>
            <person name="Qiu Q."/>
            <person name="Yang H."/>
            <person name="Zhang Y.E."/>
            <person name="Wang W."/>
            <person name="Zhu M."/>
            <person name="He S."/>
            <person name="Zhang G."/>
        </authorList>
    </citation>
    <scope>NUCLEOTIDE SEQUENCE</scope>
    <source>
        <strain evidence="10">Allg_001</strain>
    </source>
</reference>
<feature type="non-terminal residue" evidence="10">
    <location>
        <position position="1"/>
    </location>
</feature>
<evidence type="ECO:0000259" key="9">
    <source>
        <dbReference type="Pfam" id="PF00808"/>
    </source>
</evidence>
<keyword evidence="11" id="KW-1185">Reference proteome</keyword>
<dbReference type="InterPro" id="IPR003958">
    <property type="entry name" value="CBFA_NFYB_domain"/>
</dbReference>
<name>A0A8J7NP91_ATRSP</name>
<dbReference type="FunFam" id="1.10.20.10:FF:000051">
    <property type="entry name" value="DNA polymerase epsilon 4, accessory subunit"/>
    <property type="match status" value="1"/>
</dbReference>